<accession>A0A0B6ZWF9</accession>
<sequence length="65" mass="7444">MCQMVNGCQYHLKYHSGLVPAKGSLLFRSGGSFIVYICAPPSVHLFPYFHIFELYRCLSDLMLNE</sequence>
<gene>
    <name evidence="1" type="primary">ORF81060</name>
</gene>
<reference evidence="1" key="1">
    <citation type="submission" date="2014-12" db="EMBL/GenBank/DDBJ databases">
        <title>Insight into the proteome of Arion vulgaris.</title>
        <authorList>
            <person name="Aradska J."/>
            <person name="Bulat T."/>
            <person name="Smidak R."/>
            <person name="Sarate P."/>
            <person name="Gangsoo J."/>
            <person name="Sialana F."/>
            <person name="Bilban M."/>
            <person name="Lubec G."/>
        </authorList>
    </citation>
    <scope>NUCLEOTIDE SEQUENCE</scope>
    <source>
        <tissue evidence="1">Skin</tissue>
    </source>
</reference>
<evidence type="ECO:0000313" key="1">
    <source>
        <dbReference type="EMBL" id="CEK72100.1"/>
    </source>
</evidence>
<protein>
    <submittedName>
        <fullName evidence="1">Uncharacterized protein</fullName>
    </submittedName>
</protein>
<name>A0A0B6ZWF9_9EUPU</name>
<dbReference type="EMBL" id="HACG01025235">
    <property type="protein sequence ID" value="CEK72100.1"/>
    <property type="molecule type" value="Transcribed_RNA"/>
</dbReference>
<dbReference type="AlphaFoldDB" id="A0A0B6ZWF9"/>
<proteinExistence type="predicted"/>
<organism evidence="1">
    <name type="scientific">Arion vulgaris</name>
    <dbReference type="NCBI Taxonomy" id="1028688"/>
    <lineage>
        <taxon>Eukaryota</taxon>
        <taxon>Metazoa</taxon>
        <taxon>Spiralia</taxon>
        <taxon>Lophotrochozoa</taxon>
        <taxon>Mollusca</taxon>
        <taxon>Gastropoda</taxon>
        <taxon>Heterobranchia</taxon>
        <taxon>Euthyneura</taxon>
        <taxon>Panpulmonata</taxon>
        <taxon>Eupulmonata</taxon>
        <taxon>Stylommatophora</taxon>
        <taxon>Helicina</taxon>
        <taxon>Arionoidea</taxon>
        <taxon>Arionidae</taxon>
        <taxon>Arion</taxon>
    </lineage>
</organism>